<gene>
    <name evidence="2" type="ORF">DZF91_03320</name>
</gene>
<comment type="caution">
    <text evidence="2">The sequence shown here is derived from an EMBL/GenBank/DDBJ whole genome shotgun (WGS) entry which is preliminary data.</text>
</comment>
<keyword evidence="2" id="KW-0489">Methyltransferase</keyword>
<dbReference type="PIRSF" id="PIRSF017393">
    <property type="entry name" value="MTase_SAV2177"/>
    <property type="match status" value="1"/>
</dbReference>
<dbReference type="InterPro" id="IPR006764">
    <property type="entry name" value="SAM_dep_MeTrfase_SAV2177_type"/>
</dbReference>
<evidence type="ECO:0000313" key="3">
    <source>
        <dbReference type="Proteomes" id="UP000261811"/>
    </source>
</evidence>
<keyword evidence="2" id="KW-0808">Transferase</keyword>
<dbReference type="SUPFAM" id="SSF53335">
    <property type="entry name" value="S-adenosyl-L-methionine-dependent methyltransferases"/>
    <property type="match status" value="1"/>
</dbReference>
<evidence type="ECO:0000256" key="1">
    <source>
        <dbReference type="SAM" id="MobiDB-lite"/>
    </source>
</evidence>
<dbReference type="InterPro" id="IPR029063">
    <property type="entry name" value="SAM-dependent_MTases_sf"/>
</dbReference>
<protein>
    <submittedName>
        <fullName evidence="2">SAM-dependent methyltransferase</fullName>
    </submittedName>
</protein>
<dbReference type="EMBL" id="QURH01000070">
    <property type="protein sequence ID" value="RFU43026.1"/>
    <property type="molecule type" value="Genomic_DNA"/>
</dbReference>
<dbReference type="GO" id="GO:0032259">
    <property type="term" value="P:methylation"/>
    <property type="evidence" value="ECO:0007669"/>
    <property type="project" value="UniProtKB-KW"/>
</dbReference>
<reference evidence="2 3" key="1">
    <citation type="submission" date="2018-08" db="EMBL/GenBank/DDBJ databases">
        <title>Actinomadura jelena sp. nov., a novel Actinomycete isolated from soil in Chad.</title>
        <authorList>
            <person name="Shi L."/>
        </authorList>
    </citation>
    <scope>NUCLEOTIDE SEQUENCE [LARGE SCALE GENOMIC DNA]</scope>
    <source>
        <strain evidence="2 3">NEAU-G17</strain>
    </source>
</reference>
<proteinExistence type="predicted"/>
<evidence type="ECO:0000313" key="2">
    <source>
        <dbReference type="EMBL" id="RFU43026.1"/>
    </source>
</evidence>
<dbReference type="Pfam" id="PF04672">
    <property type="entry name" value="Methyltransf_19"/>
    <property type="match status" value="1"/>
</dbReference>
<feature type="region of interest" description="Disordered" evidence="1">
    <location>
        <begin position="245"/>
        <end position="268"/>
    </location>
</feature>
<dbReference type="RefSeq" id="WP_117356025.1">
    <property type="nucleotide sequence ID" value="NZ_QURH01000070.1"/>
</dbReference>
<organism evidence="2 3">
    <name type="scientific">Actinomadura logoneensis</name>
    <dbReference type="NCBI Taxonomy" id="2293572"/>
    <lineage>
        <taxon>Bacteria</taxon>
        <taxon>Bacillati</taxon>
        <taxon>Actinomycetota</taxon>
        <taxon>Actinomycetes</taxon>
        <taxon>Streptosporangiales</taxon>
        <taxon>Thermomonosporaceae</taxon>
        <taxon>Actinomadura</taxon>
    </lineage>
</organism>
<dbReference type="OrthoDB" id="3216820at2"/>
<dbReference type="Proteomes" id="UP000261811">
    <property type="component" value="Unassembled WGS sequence"/>
</dbReference>
<keyword evidence="3" id="KW-1185">Reference proteome</keyword>
<accession>A0A372JT92</accession>
<name>A0A372JT92_9ACTN</name>
<dbReference type="AlphaFoldDB" id="A0A372JT92"/>
<dbReference type="GO" id="GO:0008168">
    <property type="term" value="F:methyltransferase activity"/>
    <property type="evidence" value="ECO:0007669"/>
    <property type="project" value="UniProtKB-KW"/>
</dbReference>
<sequence length="268" mass="29103">MTAEWVPTGVDTSVPSPARIYDYFLGGKDNYAVDRTAAEAFLRTAPQTLSACRHNRAFLARAVAHLARDAGITQFIDIGTGLPTQQNVHEVAQRHDPDARVVYVDNDPIVAVHARALLTRTRGVTLVQADLHDPEGILLHPEVTRLIDFDRPVAVLLLAVLHFFPDADDPHGIVARLMSATAPGSHLVVSHGTSDPDPAIAQEAEQVYDRHSSSSLHTRTFAEVARFFDGTELLEPGLVYTADWRPSPDAPPATPAESGMYAAIGRKP</sequence>
<dbReference type="CDD" id="cd02440">
    <property type="entry name" value="AdoMet_MTases"/>
    <property type="match status" value="1"/>
</dbReference>
<dbReference type="Gene3D" id="3.40.50.150">
    <property type="entry name" value="Vaccinia Virus protein VP39"/>
    <property type="match status" value="1"/>
</dbReference>